<dbReference type="InterPro" id="IPR051815">
    <property type="entry name" value="Molybdate_resp_trans_reg"/>
</dbReference>
<dbReference type="KEGG" id="mpad:KEF85_12165"/>
<dbReference type="PANTHER" id="PTHR30432">
    <property type="entry name" value="TRANSCRIPTIONAL REGULATOR MODE"/>
    <property type="match status" value="1"/>
</dbReference>
<accession>A0A975R9C8</accession>
<dbReference type="PANTHER" id="PTHR30432:SF1">
    <property type="entry name" value="DNA-BINDING TRANSCRIPTIONAL DUAL REGULATOR MODE"/>
    <property type="match status" value="1"/>
</dbReference>
<dbReference type="NCBIfam" id="TIGR00638">
    <property type="entry name" value="Mop"/>
    <property type="match status" value="2"/>
</dbReference>
<dbReference type="Gene3D" id="2.40.50.100">
    <property type="match status" value="2"/>
</dbReference>
<feature type="domain" description="Mop" evidence="3">
    <location>
        <begin position="2"/>
        <end position="68"/>
    </location>
</feature>
<feature type="domain" description="Mop" evidence="3">
    <location>
        <begin position="74"/>
        <end position="140"/>
    </location>
</feature>
<keyword evidence="1 2" id="KW-0500">Molybdenum</keyword>
<evidence type="ECO:0000259" key="3">
    <source>
        <dbReference type="PROSITE" id="PS51866"/>
    </source>
</evidence>
<dbReference type="InterPro" id="IPR008995">
    <property type="entry name" value="Mo/tungstate-bd_C_term_dom"/>
</dbReference>
<dbReference type="EMBL" id="CP073754">
    <property type="protein sequence ID" value="QWF70099.1"/>
    <property type="molecule type" value="Genomic_DNA"/>
</dbReference>
<evidence type="ECO:0000256" key="1">
    <source>
        <dbReference type="ARBA" id="ARBA00022505"/>
    </source>
</evidence>
<dbReference type="PROSITE" id="PS51866">
    <property type="entry name" value="MOP"/>
    <property type="match status" value="2"/>
</dbReference>
<evidence type="ECO:0000256" key="2">
    <source>
        <dbReference type="PROSITE-ProRule" id="PRU01213"/>
    </source>
</evidence>
<dbReference type="SUPFAM" id="SSF50331">
    <property type="entry name" value="MOP-like"/>
    <property type="match status" value="2"/>
</dbReference>
<name>A0A975R9C8_9GAMM</name>
<dbReference type="Proteomes" id="UP000676649">
    <property type="component" value="Chromosome"/>
</dbReference>
<evidence type="ECO:0000313" key="5">
    <source>
        <dbReference type="Proteomes" id="UP000676649"/>
    </source>
</evidence>
<dbReference type="RefSeq" id="WP_215580935.1">
    <property type="nucleotide sequence ID" value="NZ_CP073754.1"/>
</dbReference>
<organism evidence="4 5">
    <name type="scientific">Methylomonas paludis</name>
    <dbReference type="NCBI Taxonomy" id="1173101"/>
    <lineage>
        <taxon>Bacteria</taxon>
        <taxon>Pseudomonadati</taxon>
        <taxon>Pseudomonadota</taxon>
        <taxon>Gammaproteobacteria</taxon>
        <taxon>Methylococcales</taxon>
        <taxon>Methylococcaceae</taxon>
        <taxon>Methylomonas</taxon>
    </lineage>
</organism>
<gene>
    <name evidence="4" type="ORF">KEF85_12165</name>
</gene>
<dbReference type="AlphaFoldDB" id="A0A975R9C8"/>
<sequence length="142" mass="14461">MKTSARNQFSGVIKEVVIGSVNAEVILELSGGELIVAAVTKESVESLGIKTGISAIALVKAPQIIVVSDFGGYKISARNQLSGTISRVTPGAVNSEVDIELKGGQKVAATVTVDSINTLGLQKGQTVTAVFKAGAVLLAIPA</sequence>
<keyword evidence="5" id="KW-1185">Reference proteome</keyword>
<dbReference type="Pfam" id="PF03459">
    <property type="entry name" value="TOBE"/>
    <property type="match status" value="2"/>
</dbReference>
<evidence type="ECO:0000313" key="4">
    <source>
        <dbReference type="EMBL" id="QWF70099.1"/>
    </source>
</evidence>
<dbReference type="InterPro" id="IPR005116">
    <property type="entry name" value="Transp-assoc_OB_typ1"/>
</dbReference>
<dbReference type="GO" id="GO:0015689">
    <property type="term" value="P:molybdate ion transport"/>
    <property type="evidence" value="ECO:0007669"/>
    <property type="project" value="InterPro"/>
</dbReference>
<proteinExistence type="predicted"/>
<reference evidence="4" key="1">
    <citation type="submission" date="2021-04" db="EMBL/GenBank/DDBJ databases">
        <title>Draft genome sequence data of methanotrophic Methylovulum sp. strain S1L and Methylomonas sp. strain S2AM isolated from boreal lake water columns.</title>
        <authorList>
            <person name="Rissanen A.J."/>
            <person name="Mangayil R."/>
            <person name="Svenning M.M."/>
            <person name="Khanongnuch R."/>
        </authorList>
    </citation>
    <scope>NUCLEOTIDE SEQUENCE</scope>
    <source>
        <strain evidence="4">S2AM</strain>
    </source>
</reference>
<dbReference type="InterPro" id="IPR004606">
    <property type="entry name" value="Mop_domain"/>
</dbReference>
<protein>
    <submittedName>
        <fullName evidence="4">TOBE domain-containing protein</fullName>
    </submittedName>
</protein>